<dbReference type="Gene3D" id="3.30.300.20">
    <property type="match status" value="1"/>
</dbReference>
<keyword evidence="2" id="KW-0378">Hydrolase</keyword>
<evidence type="ECO:0000259" key="1">
    <source>
        <dbReference type="Pfam" id="PF00561"/>
    </source>
</evidence>
<dbReference type="GO" id="GO:0016787">
    <property type="term" value="F:hydrolase activity"/>
    <property type="evidence" value="ECO:0007669"/>
    <property type="project" value="UniProtKB-KW"/>
</dbReference>
<protein>
    <submittedName>
        <fullName evidence="2">Alpha/beta fold hydrolase</fullName>
    </submittedName>
</protein>
<dbReference type="Gene3D" id="3.40.50.1820">
    <property type="entry name" value="alpha/beta hydrolase"/>
    <property type="match status" value="1"/>
</dbReference>
<evidence type="ECO:0000313" key="3">
    <source>
        <dbReference type="Proteomes" id="UP001359886"/>
    </source>
</evidence>
<dbReference type="RefSeq" id="WP_354696427.1">
    <property type="nucleotide sequence ID" value="NZ_JAZHOG010000011.1"/>
</dbReference>
<dbReference type="InterPro" id="IPR000073">
    <property type="entry name" value="AB_hydrolase_1"/>
</dbReference>
<dbReference type="AlphaFoldDB" id="A0AAW9RLG2"/>
<dbReference type="PANTHER" id="PTHR39624">
    <property type="entry name" value="PROTEIN INVOLVED IN RIMO-MEDIATED BETA-METHYLTHIOLATION OF RIBOSOMAL PROTEIN S12 YCAO"/>
    <property type="match status" value="1"/>
</dbReference>
<dbReference type="InterPro" id="IPR036102">
    <property type="entry name" value="OsmC/Ohrsf"/>
</dbReference>
<reference evidence="2 3" key="1">
    <citation type="submission" date="2024-02" db="EMBL/GenBank/DDBJ databases">
        <title>A novel Wenzhouxiangellaceae bacterium, isolated from coastal sediments.</title>
        <authorList>
            <person name="Du Z.-J."/>
            <person name="Ye Y.-Q."/>
            <person name="Zhang X.-Y."/>
        </authorList>
    </citation>
    <scope>NUCLEOTIDE SEQUENCE [LARGE SCALE GENOMIC DNA]</scope>
    <source>
        <strain evidence="2 3">CH-27</strain>
    </source>
</reference>
<dbReference type="InterPro" id="IPR029058">
    <property type="entry name" value="AB_hydrolase_fold"/>
</dbReference>
<feature type="domain" description="AB hydrolase-1" evidence="1">
    <location>
        <begin position="33"/>
        <end position="166"/>
    </location>
</feature>
<dbReference type="Proteomes" id="UP001359886">
    <property type="component" value="Unassembled WGS sequence"/>
</dbReference>
<evidence type="ECO:0000313" key="2">
    <source>
        <dbReference type="EMBL" id="MEJ8569105.1"/>
    </source>
</evidence>
<dbReference type="InterPro" id="IPR015946">
    <property type="entry name" value="KH_dom-like_a/b"/>
</dbReference>
<dbReference type="InterPro" id="IPR003718">
    <property type="entry name" value="OsmC/Ohr_fam"/>
</dbReference>
<proteinExistence type="predicted"/>
<gene>
    <name evidence="2" type="ORF">V3330_15855</name>
</gene>
<dbReference type="EMBL" id="JAZHOG010000011">
    <property type="protein sequence ID" value="MEJ8569105.1"/>
    <property type="molecule type" value="Genomic_DNA"/>
</dbReference>
<dbReference type="SUPFAM" id="SSF82784">
    <property type="entry name" value="OsmC-like"/>
    <property type="match status" value="1"/>
</dbReference>
<accession>A0AAW9RLG2</accession>
<dbReference type="SUPFAM" id="SSF53474">
    <property type="entry name" value="alpha/beta-Hydrolases"/>
    <property type="match status" value="1"/>
</dbReference>
<sequence length="406" mass="44593">MQEVVRFENRGGQQLTGSLHRPDAGRPRAWALFAHCFTCTRNVKAAVNIAEALSREGIATLRFDFTGLGQSEGEFADTHFSSNVDDLEDAAAFLREAHEAPQILVGHSLGGTACLQVASRIDEVRAVATLGSPAEAEHILHLLDDDLERIEEEGAARVKLAGRSFTIRRDFLEDVRSQSVRDGIGKLRRALLVMHSPVDEVVSIDEAARIYTSARHPKSFISLDGADHLLSDERDSRFAGAVLASWAARYMERDAPAIPEAHYAGGETVVVGRAEHGFRVSINADGHRMRGDEPESVGGAESGPTPYDLLSAALASCTVMTVNMYARHKGLPLESVEVRVRHGKIHAKDCTDCETRKGKIDRFERVLNLTGDLDADQRQRLLEIADRCPVHRTLHGEVRIESRLGD</sequence>
<dbReference type="Pfam" id="PF00561">
    <property type="entry name" value="Abhydrolase_1"/>
    <property type="match status" value="1"/>
</dbReference>
<organism evidence="2 3">
    <name type="scientific">Elongatibacter sediminis</name>
    <dbReference type="NCBI Taxonomy" id="3119006"/>
    <lineage>
        <taxon>Bacteria</taxon>
        <taxon>Pseudomonadati</taxon>
        <taxon>Pseudomonadota</taxon>
        <taxon>Gammaproteobacteria</taxon>
        <taxon>Chromatiales</taxon>
        <taxon>Wenzhouxiangellaceae</taxon>
        <taxon>Elongatibacter</taxon>
    </lineage>
</organism>
<comment type="caution">
    <text evidence="2">The sequence shown here is derived from an EMBL/GenBank/DDBJ whole genome shotgun (WGS) entry which is preliminary data.</text>
</comment>
<dbReference type="Pfam" id="PF02566">
    <property type="entry name" value="OsmC"/>
    <property type="match status" value="1"/>
</dbReference>
<name>A0AAW9RLG2_9GAMM</name>
<keyword evidence="3" id="KW-1185">Reference proteome</keyword>
<dbReference type="PANTHER" id="PTHR39624:SF2">
    <property type="entry name" value="OSMC-LIKE PROTEIN"/>
    <property type="match status" value="1"/>
</dbReference>